<keyword evidence="5" id="KW-1185">Reference proteome</keyword>
<evidence type="ECO:0000313" key="4">
    <source>
        <dbReference type="Proteomes" id="UP000004725"/>
    </source>
</evidence>
<dbReference type="GO" id="GO:0016747">
    <property type="term" value="F:acyltransferase activity, transferring groups other than amino-acyl groups"/>
    <property type="evidence" value="ECO:0007669"/>
    <property type="project" value="InterPro"/>
</dbReference>
<dbReference type="Pfam" id="PF00583">
    <property type="entry name" value="Acetyltransf_1"/>
    <property type="match status" value="1"/>
</dbReference>
<gene>
    <name evidence="3" type="ORF">A1A1_05157</name>
    <name evidence="2" type="ORF">BBH88_05690</name>
</gene>
<evidence type="ECO:0000259" key="1">
    <source>
        <dbReference type="Pfam" id="PF00583"/>
    </source>
</evidence>
<evidence type="ECO:0000313" key="3">
    <source>
        <dbReference type="EMBL" id="EIM07571.1"/>
    </source>
</evidence>
<dbReference type="PANTHER" id="PTHR43328">
    <property type="entry name" value="ACETYLTRANSFERASE-RELATED"/>
    <property type="match status" value="1"/>
</dbReference>
<sequence length="162" mass="18636">MIKKREVTLHRYSSKGSIDYDLPSNQLEFTRLPKEIIEKDAKDPLKHFIIIKARGEDAGFFELDESEDRKKHSDNPRALLLRGFSVNPKYQGRGIATGSIYALPEFLEMEFPDFDEVVLGVNARNIPAQRLYQKAGFKDTGRRIMRSKGEQYVMSLPINKAM</sequence>
<dbReference type="Proteomes" id="UP000092661">
    <property type="component" value="Chromosome"/>
</dbReference>
<dbReference type="InterPro" id="IPR000182">
    <property type="entry name" value="GNAT_dom"/>
</dbReference>
<protein>
    <submittedName>
        <fullName evidence="2">GNAT family N-acetyltransferase</fullName>
    </submittedName>
    <submittedName>
        <fullName evidence="3">GNAT family acetyltransferase</fullName>
    </submittedName>
</protein>
<proteinExistence type="predicted"/>
<reference evidence="3 4" key="1">
    <citation type="journal article" date="2012" name="J. Bacteriol.">
        <title>Genome Sequence of the Antarctic Psychrophile Bacterium Planococcus antarcticus DSM 14505.</title>
        <authorList>
            <person name="Margolles A."/>
            <person name="Gueimonde M."/>
            <person name="Sanchez B."/>
        </authorList>
    </citation>
    <scope>NUCLEOTIDE SEQUENCE [LARGE SCALE GENOMIC DNA]</scope>
    <source>
        <strain evidence="3 4">DSM 14505</strain>
    </source>
</reference>
<dbReference type="EMBL" id="CP016534">
    <property type="protein sequence ID" value="ANU09826.1"/>
    <property type="molecule type" value="Genomic_DNA"/>
</dbReference>
<dbReference type="InterPro" id="IPR016181">
    <property type="entry name" value="Acyl_CoA_acyltransferase"/>
</dbReference>
<accession>A0A1C7DEC4</accession>
<feature type="domain" description="N-acetyltransferase" evidence="1">
    <location>
        <begin position="29"/>
        <end position="137"/>
    </location>
</feature>
<dbReference type="OrthoDB" id="66776at2"/>
<dbReference type="PANTHER" id="PTHR43328:SF1">
    <property type="entry name" value="N-ACETYLTRANSFERASE DOMAIN-CONTAINING PROTEIN"/>
    <property type="match status" value="1"/>
</dbReference>
<dbReference type="EMBL" id="AJYB01000014">
    <property type="protein sequence ID" value="EIM07571.1"/>
    <property type="molecule type" value="Genomic_DNA"/>
</dbReference>
<dbReference type="SUPFAM" id="SSF55729">
    <property type="entry name" value="Acyl-CoA N-acyltransferases (Nat)"/>
    <property type="match status" value="1"/>
</dbReference>
<dbReference type="RefSeq" id="WP_006829039.1">
    <property type="nucleotide sequence ID" value="NZ_AJYB01000014.1"/>
</dbReference>
<reference evidence="5" key="2">
    <citation type="submission" date="2016-07" db="EMBL/GenBank/DDBJ databases">
        <authorList>
            <person name="See-Too W.S."/>
        </authorList>
    </citation>
    <scope>NUCLEOTIDE SEQUENCE [LARGE SCALE GENOMIC DNA]</scope>
    <source>
        <strain evidence="5">DSM 14505</strain>
    </source>
</reference>
<name>A0A1C7DEC4_9BACL</name>
<evidence type="ECO:0000313" key="5">
    <source>
        <dbReference type="Proteomes" id="UP000092661"/>
    </source>
</evidence>
<dbReference type="KEGG" id="pana:BBH88_05690"/>
<dbReference type="eggNOG" id="COG1670">
    <property type="taxonomic scope" value="Bacteria"/>
</dbReference>
<dbReference type="CDD" id="cd04301">
    <property type="entry name" value="NAT_SF"/>
    <property type="match status" value="1"/>
</dbReference>
<dbReference type="Gene3D" id="3.40.630.30">
    <property type="match status" value="1"/>
</dbReference>
<evidence type="ECO:0000313" key="2">
    <source>
        <dbReference type="EMBL" id="ANU09826.1"/>
    </source>
</evidence>
<dbReference type="AlphaFoldDB" id="A0A1C7DEC4"/>
<reference evidence="2" key="3">
    <citation type="submission" date="2016-10" db="EMBL/GenBank/DDBJ databases">
        <authorList>
            <person name="See-Too W.S."/>
        </authorList>
    </citation>
    <scope>NUCLEOTIDE SEQUENCE</scope>
    <source>
        <strain evidence="2">DSM 14505</strain>
    </source>
</reference>
<dbReference type="Proteomes" id="UP000004725">
    <property type="component" value="Unassembled WGS sequence"/>
</dbReference>
<organism evidence="3 4">
    <name type="scientific">Planococcus antarcticus DSM 14505</name>
    <dbReference type="NCBI Taxonomy" id="1185653"/>
    <lineage>
        <taxon>Bacteria</taxon>
        <taxon>Bacillati</taxon>
        <taxon>Bacillota</taxon>
        <taxon>Bacilli</taxon>
        <taxon>Bacillales</taxon>
        <taxon>Caryophanaceae</taxon>
        <taxon>Planococcus</taxon>
    </lineage>
</organism>